<protein>
    <submittedName>
        <fullName evidence="1">Uncharacterized protein</fullName>
    </submittedName>
</protein>
<dbReference type="Proteomes" id="UP001310022">
    <property type="component" value="Unassembled WGS sequence"/>
</dbReference>
<organism evidence="1 2">
    <name type="scientific">Persicobacter diffluens</name>
    <dbReference type="NCBI Taxonomy" id="981"/>
    <lineage>
        <taxon>Bacteria</taxon>
        <taxon>Pseudomonadati</taxon>
        <taxon>Bacteroidota</taxon>
        <taxon>Cytophagia</taxon>
        <taxon>Cytophagales</taxon>
        <taxon>Persicobacteraceae</taxon>
        <taxon>Persicobacter</taxon>
    </lineage>
</organism>
<reference evidence="1 2" key="1">
    <citation type="submission" date="2021-12" db="EMBL/GenBank/DDBJ databases">
        <title>Genome sequencing of bacteria with rrn-lacking chromosome and rrn-plasmid.</title>
        <authorList>
            <person name="Anda M."/>
            <person name="Iwasaki W."/>
        </authorList>
    </citation>
    <scope>NUCLEOTIDE SEQUENCE [LARGE SCALE GENOMIC DNA]</scope>
    <source>
        <strain evidence="1 2">NBRC 15940</strain>
    </source>
</reference>
<keyword evidence="2" id="KW-1185">Reference proteome</keyword>
<comment type="caution">
    <text evidence="1">The sequence shown here is derived from an EMBL/GenBank/DDBJ whole genome shotgun (WGS) entry which is preliminary data.</text>
</comment>
<accession>A0AAN4VXC8</accession>
<dbReference type="EMBL" id="BQKE01000001">
    <property type="protein sequence ID" value="GJM60979.1"/>
    <property type="molecule type" value="Genomic_DNA"/>
</dbReference>
<proteinExistence type="predicted"/>
<gene>
    <name evidence="1" type="ORF">PEDI_15310</name>
</gene>
<evidence type="ECO:0000313" key="2">
    <source>
        <dbReference type="Proteomes" id="UP001310022"/>
    </source>
</evidence>
<sequence>MNGQCVWHQVMEVNGPKEIYQLEVHFLPTGRYIASLKTKKGNSEAMFIVP</sequence>
<dbReference type="AlphaFoldDB" id="A0AAN4VXC8"/>
<evidence type="ECO:0000313" key="1">
    <source>
        <dbReference type="EMBL" id="GJM60979.1"/>
    </source>
</evidence>
<name>A0AAN4VXC8_9BACT</name>